<protein>
    <recommendedName>
        <fullName evidence="3">Tyrosine specific protein phosphatases domain-containing protein</fullName>
    </recommendedName>
</protein>
<evidence type="ECO:0008006" key="3">
    <source>
        <dbReference type="Google" id="ProtNLM"/>
    </source>
</evidence>
<dbReference type="Gene3D" id="3.90.190.10">
    <property type="entry name" value="Protein tyrosine phosphatase superfamily"/>
    <property type="match status" value="1"/>
</dbReference>
<sequence length="284" mass="31946">MGSNEQIPTYVLRDVVETDVLTAISADVVSHITSSHPFISVPGLFNFRDLSHPHATVTPLKKNYIFRTGMLTFLEEEGKAKLTTGLGVKKIFDLRGAPERVRFPSPEIEGVQFHWLPTAQDTVRFSWADYAVDDPTTTMLKMYQNILVTHAPIYRAVFEHIRDFPDQPFFFHCTAGKDRTGVLSALILRIAGYSSDTIVHDYVLTRVGFEPVRESLYNELISKKDRDEVTTRGILVAGGILYETMVQFLGFMAEEFENGAEGYLRSKLGFSGTDIDTIRGNLRG</sequence>
<accession>A0A0H1BNV6</accession>
<dbReference type="AlphaFoldDB" id="A0A0H1BNV6"/>
<dbReference type="GO" id="GO:0004721">
    <property type="term" value="F:phosphoprotein phosphatase activity"/>
    <property type="evidence" value="ECO:0007669"/>
    <property type="project" value="InterPro"/>
</dbReference>
<dbReference type="InterPro" id="IPR016130">
    <property type="entry name" value="Tyr_Pase_AS"/>
</dbReference>
<dbReference type="PANTHER" id="PTHR31126">
    <property type="entry name" value="TYROSINE-PROTEIN PHOSPHATASE"/>
    <property type="match status" value="1"/>
</dbReference>
<proteinExistence type="predicted"/>
<dbReference type="PANTHER" id="PTHR31126:SF73">
    <property type="entry name" value="TYROSINE SPECIFIC PROTEIN PHOSPHATASES DOMAIN-CONTAINING PROTEIN"/>
    <property type="match status" value="1"/>
</dbReference>
<dbReference type="STRING" id="2060906.A0A0H1BNV6"/>
<dbReference type="EMBL" id="LDEV01000723">
    <property type="protein sequence ID" value="KLJ12712.1"/>
    <property type="molecule type" value="Genomic_DNA"/>
</dbReference>
<gene>
    <name evidence="1" type="ORF">EMPG_12292</name>
</gene>
<dbReference type="InterPro" id="IPR029021">
    <property type="entry name" value="Prot-tyrosine_phosphatase-like"/>
</dbReference>
<keyword evidence="2" id="KW-1185">Reference proteome</keyword>
<dbReference type="PROSITE" id="PS00383">
    <property type="entry name" value="TYR_PHOSPHATASE_1"/>
    <property type="match status" value="1"/>
</dbReference>
<dbReference type="OrthoDB" id="449382at2759"/>
<dbReference type="SUPFAM" id="SSF52799">
    <property type="entry name" value="(Phosphotyrosine protein) phosphatases II"/>
    <property type="match status" value="1"/>
</dbReference>
<evidence type="ECO:0000313" key="1">
    <source>
        <dbReference type="EMBL" id="KLJ12712.1"/>
    </source>
</evidence>
<dbReference type="Proteomes" id="UP000053573">
    <property type="component" value="Unassembled WGS sequence"/>
</dbReference>
<dbReference type="InterPro" id="IPR026893">
    <property type="entry name" value="Tyr/Ser_Pase_IphP-type"/>
</dbReference>
<organism evidence="1 2">
    <name type="scientific">Blastomyces silverae</name>
    <dbReference type="NCBI Taxonomy" id="2060906"/>
    <lineage>
        <taxon>Eukaryota</taxon>
        <taxon>Fungi</taxon>
        <taxon>Dikarya</taxon>
        <taxon>Ascomycota</taxon>
        <taxon>Pezizomycotina</taxon>
        <taxon>Eurotiomycetes</taxon>
        <taxon>Eurotiomycetidae</taxon>
        <taxon>Onygenales</taxon>
        <taxon>Ajellomycetaceae</taxon>
        <taxon>Blastomyces</taxon>
    </lineage>
</organism>
<reference evidence="2" key="1">
    <citation type="journal article" date="2015" name="PLoS Genet.">
        <title>The dynamic genome and transcriptome of the human fungal pathogen Blastomyces and close relative Emmonsia.</title>
        <authorList>
            <person name="Munoz J.F."/>
            <person name="Gauthier G.M."/>
            <person name="Desjardins C.A."/>
            <person name="Gallo J.E."/>
            <person name="Holder J."/>
            <person name="Sullivan T.D."/>
            <person name="Marty A.J."/>
            <person name="Carmen J.C."/>
            <person name="Chen Z."/>
            <person name="Ding L."/>
            <person name="Gujja S."/>
            <person name="Magrini V."/>
            <person name="Misas E."/>
            <person name="Mitreva M."/>
            <person name="Priest M."/>
            <person name="Saif S."/>
            <person name="Whiston E.A."/>
            <person name="Young S."/>
            <person name="Zeng Q."/>
            <person name="Goldman W.E."/>
            <person name="Mardis E.R."/>
            <person name="Taylor J.W."/>
            <person name="McEwen J.G."/>
            <person name="Clay O.K."/>
            <person name="Klein B.S."/>
            <person name="Cuomo C.A."/>
        </authorList>
    </citation>
    <scope>NUCLEOTIDE SEQUENCE [LARGE SCALE GENOMIC DNA]</scope>
    <source>
        <strain evidence="2">UAMH 139</strain>
    </source>
</reference>
<evidence type="ECO:0000313" key="2">
    <source>
        <dbReference type="Proteomes" id="UP000053573"/>
    </source>
</evidence>
<comment type="caution">
    <text evidence="1">The sequence shown here is derived from an EMBL/GenBank/DDBJ whole genome shotgun (WGS) entry which is preliminary data.</text>
</comment>
<dbReference type="Pfam" id="PF13350">
    <property type="entry name" value="Y_phosphatase3"/>
    <property type="match status" value="1"/>
</dbReference>
<name>A0A0H1BNV6_9EURO</name>